<keyword evidence="2 12" id="KW-0515">Mutator protein</keyword>
<dbReference type="InterPro" id="IPR022880">
    <property type="entry name" value="DNApol_IV"/>
</dbReference>
<keyword evidence="7 12" id="KW-0227">DNA damage</keyword>
<dbReference type="Gene3D" id="3.30.1490.100">
    <property type="entry name" value="DNA polymerase, Y-family, little finger domain"/>
    <property type="match status" value="1"/>
</dbReference>
<dbReference type="GO" id="GO:0003684">
    <property type="term" value="F:damaged DNA binding"/>
    <property type="evidence" value="ECO:0007669"/>
    <property type="project" value="InterPro"/>
</dbReference>
<keyword evidence="8 12" id="KW-0460">Magnesium</keyword>
<evidence type="ECO:0000259" key="14">
    <source>
        <dbReference type="PROSITE" id="PS50173"/>
    </source>
</evidence>
<dbReference type="InterPro" id="IPR043502">
    <property type="entry name" value="DNA/RNA_pol_sf"/>
</dbReference>
<dbReference type="Pfam" id="PF00817">
    <property type="entry name" value="IMS"/>
    <property type="match status" value="1"/>
</dbReference>
<dbReference type="Proteomes" id="UP000198565">
    <property type="component" value="Unassembled WGS sequence"/>
</dbReference>
<keyword evidence="4 12" id="KW-0548">Nucleotidyltransferase</keyword>
<feature type="site" description="Substrate discrimination" evidence="12">
    <location>
        <position position="21"/>
    </location>
</feature>
<evidence type="ECO:0000256" key="3">
    <source>
        <dbReference type="ARBA" id="ARBA00022679"/>
    </source>
</evidence>
<evidence type="ECO:0000256" key="2">
    <source>
        <dbReference type="ARBA" id="ARBA00022457"/>
    </source>
</evidence>
<feature type="domain" description="UmuC" evidence="14">
    <location>
        <begin position="12"/>
        <end position="193"/>
    </location>
</feature>
<keyword evidence="12" id="KW-0963">Cytoplasm</keyword>
<proteinExistence type="inferred from homology"/>
<dbReference type="InterPro" id="IPR050116">
    <property type="entry name" value="DNA_polymerase-Y"/>
</dbReference>
<evidence type="ECO:0000256" key="7">
    <source>
        <dbReference type="ARBA" id="ARBA00022763"/>
    </source>
</evidence>
<dbReference type="InterPro" id="IPR024728">
    <property type="entry name" value="PolY_HhH_motif"/>
</dbReference>
<evidence type="ECO:0000256" key="6">
    <source>
        <dbReference type="ARBA" id="ARBA00022723"/>
    </source>
</evidence>
<dbReference type="GO" id="GO:0042276">
    <property type="term" value="P:error-prone translesion synthesis"/>
    <property type="evidence" value="ECO:0007669"/>
    <property type="project" value="TreeGrafter"/>
</dbReference>
<dbReference type="PROSITE" id="PS50173">
    <property type="entry name" value="UMUC"/>
    <property type="match status" value="1"/>
</dbReference>
<dbReference type="NCBIfam" id="NF002677">
    <property type="entry name" value="PRK02406.1"/>
    <property type="match status" value="1"/>
</dbReference>
<dbReference type="EMBL" id="FOTR01000004">
    <property type="protein sequence ID" value="SFL83649.1"/>
    <property type="molecule type" value="Genomic_DNA"/>
</dbReference>
<dbReference type="GO" id="GO:0006281">
    <property type="term" value="P:DNA repair"/>
    <property type="evidence" value="ECO:0007669"/>
    <property type="project" value="UniProtKB-UniRule"/>
</dbReference>
<dbReference type="Gene3D" id="3.40.1170.60">
    <property type="match status" value="1"/>
</dbReference>
<dbReference type="SUPFAM" id="SSF56672">
    <property type="entry name" value="DNA/RNA polymerases"/>
    <property type="match status" value="1"/>
</dbReference>
<dbReference type="STRING" id="334253.SAMN04487943_104229"/>
<evidence type="ECO:0000256" key="5">
    <source>
        <dbReference type="ARBA" id="ARBA00022705"/>
    </source>
</evidence>
<evidence type="ECO:0000256" key="13">
    <source>
        <dbReference type="SAM" id="MobiDB-lite"/>
    </source>
</evidence>
<gene>
    <name evidence="12" type="primary">dinB</name>
    <name evidence="15" type="ORF">SAMN04487943_104229</name>
</gene>
<keyword evidence="12" id="KW-0238">DNA-binding</keyword>
<dbReference type="GO" id="GO:0000287">
    <property type="term" value="F:magnesium ion binding"/>
    <property type="evidence" value="ECO:0007669"/>
    <property type="project" value="UniProtKB-UniRule"/>
</dbReference>
<keyword evidence="10 12" id="KW-0234">DNA repair</keyword>
<dbReference type="Gene3D" id="3.30.70.270">
    <property type="match status" value="1"/>
</dbReference>
<dbReference type="NCBIfam" id="NF002492">
    <property type="entry name" value="PRK01810.1"/>
    <property type="match status" value="1"/>
</dbReference>
<dbReference type="InterPro" id="IPR017961">
    <property type="entry name" value="DNA_pol_Y-fam_little_finger"/>
</dbReference>
<evidence type="ECO:0000256" key="4">
    <source>
        <dbReference type="ARBA" id="ARBA00022695"/>
    </source>
</evidence>
<dbReference type="OrthoDB" id="9808813at2"/>
<dbReference type="FunFam" id="3.40.1170.60:FF:000003">
    <property type="entry name" value="DNA polymerase eta"/>
    <property type="match status" value="1"/>
</dbReference>
<comment type="similarity">
    <text evidence="1 12">Belongs to the DNA polymerase type-Y family.</text>
</comment>
<dbReference type="SUPFAM" id="SSF100879">
    <property type="entry name" value="Lesion bypass DNA polymerase (Y-family), little finger domain"/>
    <property type="match status" value="1"/>
</dbReference>
<feature type="binding site" evidence="12">
    <location>
        <position position="112"/>
    </location>
    <ligand>
        <name>Mg(2+)</name>
        <dbReference type="ChEBI" id="CHEBI:18420"/>
    </ligand>
</feature>
<evidence type="ECO:0000256" key="11">
    <source>
        <dbReference type="ARBA" id="ARBA00049244"/>
    </source>
</evidence>
<comment type="cofactor">
    <cofactor evidence="12">
        <name>Mg(2+)</name>
        <dbReference type="ChEBI" id="CHEBI:18420"/>
    </cofactor>
    <text evidence="12">Binds 2 magnesium ions per subunit.</text>
</comment>
<comment type="subcellular location">
    <subcellularLocation>
        <location evidence="12">Cytoplasm</location>
    </subcellularLocation>
</comment>
<dbReference type="PANTHER" id="PTHR11076">
    <property type="entry name" value="DNA REPAIR POLYMERASE UMUC / TRANSFERASE FAMILY MEMBER"/>
    <property type="match status" value="1"/>
</dbReference>
<dbReference type="PANTHER" id="PTHR11076:SF33">
    <property type="entry name" value="DNA POLYMERASE KAPPA"/>
    <property type="match status" value="1"/>
</dbReference>
<comment type="function">
    <text evidence="12">Poorly processive, error-prone DNA polymerase involved in untargeted mutagenesis. Copies undamaged DNA at stalled replication forks, which arise in vivo from mismatched or misaligned primer ends. These misaligned primers can be extended by PolIV. Exhibits no 3'-5' exonuclease (proofreading) activity. May be involved in translesional synthesis, in conjunction with the beta clamp from PolIII.</text>
</comment>
<sequence>MKSWYPKNGRVILHVDMNSFYASVEIADNSQLKGKPLAIAGNPDERKGIIVTSSYEARNKGVKTTMSLWEAKKYCPELIVKRPNFDRYREVSNQIFRILEDYTPYVEPVSIDEAFLDITDSYDLGNPLELANAIQQHLANDLDLPCSIGVAPNKFLAKMASDMKKPNGITILRKRDVSSKLWPLAIEEMYGIGKKTAEKLKKYQIVTIEDLVETDTVLLKGLLGVNGERLKTRALGEDPRPVDPESASSFKSIGSSQTFPADVSDYDPLLAQLRILSESVEKRLHRKAAVGETIQLTIRYSDRKTITRRMKLNQYIEKASDIYFYSEQLLEEHWNSDPVRLLGITVQNAVKKDDITYQLNLFHYLDRLK</sequence>
<keyword evidence="6 12" id="KW-0479">Metal-binding</keyword>
<evidence type="ECO:0000256" key="8">
    <source>
        <dbReference type="ARBA" id="ARBA00022842"/>
    </source>
</evidence>
<keyword evidence="9 12" id="KW-0239">DNA-directed DNA polymerase</keyword>
<feature type="active site" evidence="12">
    <location>
        <position position="113"/>
    </location>
</feature>
<organism evidence="15 16">
    <name type="scientific">Gracilibacillus orientalis</name>
    <dbReference type="NCBI Taxonomy" id="334253"/>
    <lineage>
        <taxon>Bacteria</taxon>
        <taxon>Bacillati</taxon>
        <taxon>Bacillota</taxon>
        <taxon>Bacilli</taxon>
        <taxon>Bacillales</taxon>
        <taxon>Bacillaceae</taxon>
        <taxon>Gracilibacillus</taxon>
    </lineage>
</organism>
<keyword evidence="16" id="KW-1185">Reference proteome</keyword>
<feature type="binding site" evidence="12">
    <location>
        <position position="16"/>
    </location>
    <ligand>
        <name>Mg(2+)</name>
        <dbReference type="ChEBI" id="CHEBI:18420"/>
    </ligand>
</feature>
<protein>
    <recommendedName>
        <fullName evidence="12">DNA polymerase IV</fullName>
        <shortName evidence="12">Pol IV</shortName>
        <ecNumber evidence="12">2.7.7.7</ecNumber>
    </recommendedName>
</protein>
<dbReference type="InterPro" id="IPR001126">
    <property type="entry name" value="UmuC"/>
</dbReference>
<evidence type="ECO:0000313" key="15">
    <source>
        <dbReference type="EMBL" id="SFL83649.1"/>
    </source>
</evidence>
<dbReference type="Gene3D" id="1.10.150.20">
    <property type="entry name" value="5' to 3' exonuclease, C-terminal subdomain"/>
    <property type="match status" value="1"/>
</dbReference>
<dbReference type="CDD" id="cd03586">
    <property type="entry name" value="PolY_Pol_IV_kappa"/>
    <property type="match status" value="1"/>
</dbReference>
<name>A0A1I4KYN2_9BACI</name>
<dbReference type="Pfam" id="PF11798">
    <property type="entry name" value="IMS_HHH"/>
    <property type="match status" value="1"/>
</dbReference>
<evidence type="ECO:0000256" key="1">
    <source>
        <dbReference type="ARBA" id="ARBA00010945"/>
    </source>
</evidence>
<comment type="catalytic activity">
    <reaction evidence="11 12">
        <text>DNA(n) + a 2'-deoxyribonucleoside 5'-triphosphate = DNA(n+1) + diphosphate</text>
        <dbReference type="Rhea" id="RHEA:22508"/>
        <dbReference type="Rhea" id="RHEA-COMP:17339"/>
        <dbReference type="Rhea" id="RHEA-COMP:17340"/>
        <dbReference type="ChEBI" id="CHEBI:33019"/>
        <dbReference type="ChEBI" id="CHEBI:61560"/>
        <dbReference type="ChEBI" id="CHEBI:173112"/>
        <dbReference type="EC" id="2.7.7.7"/>
    </reaction>
</comment>
<dbReference type="GO" id="GO:0009432">
    <property type="term" value="P:SOS response"/>
    <property type="evidence" value="ECO:0007669"/>
    <property type="project" value="TreeGrafter"/>
</dbReference>
<dbReference type="HAMAP" id="MF_01113">
    <property type="entry name" value="DNApol_IV"/>
    <property type="match status" value="1"/>
</dbReference>
<dbReference type="FunFam" id="3.30.1490.100:FF:000004">
    <property type="entry name" value="DNA polymerase IV"/>
    <property type="match status" value="1"/>
</dbReference>
<dbReference type="EC" id="2.7.7.7" evidence="12"/>
<dbReference type="InterPro" id="IPR043128">
    <property type="entry name" value="Rev_trsase/Diguanyl_cyclase"/>
</dbReference>
<keyword evidence="5 12" id="KW-0235">DNA replication</keyword>
<dbReference type="Pfam" id="PF11799">
    <property type="entry name" value="IMS_C"/>
    <property type="match status" value="1"/>
</dbReference>
<dbReference type="InterPro" id="IPR036775">
    <property type="entry name" value="DNA_pol_Y-fam_lit_finger_sf"/>
</dbReference>
<dbReference type="GO" id="GO:0003887">
    <property type="term" value="F:DNA-directed DNA polymerase activity"/>
    <property type="evidence" value="ECO:0007669"/>
    <property type="project" value="UniProtKB-UniRule"/>
</dbReference>
<dbReference type="RefSeq" id="WP_091483385.1">
    <property type="nucleotide sequence ID" value="NZ_FOTR01000004.1"/>
</dbReference>
<evidence type="ECO:0000256" key="12">
    <source>
        <dbReference type="HAMAP-Rule" id="MF_01113"/>
    </source>
</evidence>
<dbReference type="GO" id="GO:0006261">
    <property type="term" value="P:DNA-templated DNA replication"/>
    <property type="evidence" value="ECO:0007669"/>
    <property type="project" value="UniProtKB-UniRule"/>
</dbReference>
<accession>A0A1I4KYN2</accession>
<comment type="subunit">
    <text evidence="12">Monomer.</text>
</comment>
<keyword evidence="3 12" id="KW-0808">Transferase</keyword>
<dbReference type="GO" id="GO:0005829">
    <property type="term" value="C:cytosol"/>
    <property type="evidence" value="ECO:0007669"/>
    <property type="project" value="TreeGrafter"/>
</dbReference>
<evidence type="ECO:0000313" key="16">
    <source>
        <dbReference type="Proteomes" id="UP000198565"/>
    </source>
</evidence>
<evidence type="ECO:0000256" key="9">
    <source>
        <dbReference type="ARBA" id="ARBA00022932"/>
    </source>
</evidence>
<evidence type="ECO:0000256" key="10">
    <source>
        <dbReference type="ARBA" id="ARBA00023204"/>
    </source>
</evidence>
<reference evidence="16" key="1">
    <citation type="submission" date="2016-10" db="EMBL/GenBank/DDBJ databases">
        <authorList>
            <person name="Varghese N."/>
            <person name="Submissions S."/>
        </authorList>
    </citation>
    <scope>NUCLEOTIDE SEQUENCE [LARGE SCALE GENOMIC DNA]</scope>
    <source>
        <strain evidence="16">CGMCC 1.4250</strain>
    </source>
</reference>
<feature type="region of interest" description="Disordered" evidence="13">
    <location>
        <begin position="235"/>
        <end position="254"/>
    </location>
</feature>
<dbReference type="AlphaFoldDB" id="A0A1I4KYN2"/>